<proteinExistence type="inferred from homology"/>
<evidence type="ECO:0000256" key="1">
    <source>
        <dbReference type="ARBA" id="ARBA00022618"/>
    </source>
</evidence>
<evidence type="ECO:0000313" key="9">
    <source>
        <dbReference type="EMBL" id="CAI9966365.1"/>
    </source>
</evidence>
<dbReference type="EMBL" id="CATOUU010000751">
    <property type="protein sequence ID" value="CAI9945823.1"/>
    <property type="molecule type" value="Genomic_DNA"/>
</dbReference>
<keyword evidence="13" id="KW-1185">Reference proteome</keyword>
<dbReference type="PANTHER" id="PTHR10177">
    <property type="entry name" value="CYCLINS"/>
    <property type="match status" value="1"/>
</dbReference>
<dbReference type="GO" id="GO:0051301">
    <property type="term" value="P:cell division"/>
    <property type="evidence" value="ECO:0007669"/>
    <property type="project" value="UniProtKB-KW"/>
</dbReference>
<dbReference type="SMART" id="SM01332">
    <property type="entry name" value="Cyclin_C"/>
    <property type="match status" value="1"/>
</dbReference>
<feature type="domain" description="Cyclin-like" evidence="5">
    <location>
        <begin position="70"/>
        <end position="153"/>
    </location>
</feature>
<protein>
    <submittedName>
        <fullName evidence="8">G2/mitotic-specific cyclin B</fullName>
    </submittedName>
    <submittedName>
        <fullName evidence="10">G2/mitotic-specific_cyclin B</fullName>
    </submittedName>
</protein>
<dbReference type="Proteomes" id="UP001642409">
    <property type="component" value="Unassembled WGS sequence"/>
</dbReference>
<dbReference type="InterPro" id="IPR004367">
    <property type="entry name" value="Cyclin_C-dom"/>
</dbReference>
<evidence type="ECO:0000313" key="8">
    <source>
        <dbReference type="EMBL" id="CAI9956358.1"/>
    </source>
</evidence>
<evidence type="ECO:0000313" key="11">
    <source>
        <dbReference type="EMBL" id="CAL6060533.1"/>
    </source>
</evidence>
<evidence type="ECO:0000256" key="2">
    <source>
        <dbReference type="ARBA" id="ARBA00023127"/>
    </source>
</evidence>
<sequence length="348" mass="40485">MNPVENFIAANPDEMLPIDQADVEDIQACAQYVKEIYTYLLQSEETYNIDPEFLSRQENFNADDRTVLYDWVSRAHSKFNLANESFFHFIAIFDKILEKTKLFSYDSRLTAMACLLIASKFEQSYIPSLRHYIEILMQEQNLRFVNCEQCLYKYQNQTGSKQFRRFAAIPSQDYETQPDTPAEILNIQNQLPPCQQCMRAALIQAEEEILHVLDFHLSMPTSLIFLRRFAKISNMKPRDRYIAFYLGELCAMNDSMVTTYRPSLIAAGCVAMTRRLTRRPSWSDELFQYSGYTEANIREVLQDVSSVLKQLALSPKVKYIRRKYAQQDRFYGVSVMIENVVGQVVGAQ</sequence>
<evidence type="ECO:0000256" key="4">
    <source>
        <dbReference type="RuleBase" id="RU000383"/>
    </source>
</evidence>
<evidence type="ECO:0000256" key="3">
    <source>
        <dbReference type="ARBA" id="ARBA00023306"/>
    </source>
</evidence>
<keyword evidence="3" id="KW-0131">Cell cycle</keyword>
<reference evidence="10 13" key="2">
    <citation type="submission" date="2024-07" db="EMBL/GenBank/DDBJ databases">
        <authorList>
            <person name="Akdeniz Z."/>
        </authorList>
    </citation>
    <scope>NUCLEOTIDE SEQUENCE [LARGE SCALE GENOMIC DNA]</scope>
</reference>
<comment type="caution">
    <text evidence="8">The sequence shown here is derived from an EMBL/GenBank/DDBJ whole genome shotgun (WGS) entry which is preliminary data.</text>
</comment>
<dbReference type="InterPro" id="IPR013763">
    <property type="entry name" value="Cyclin-like_dom"/>
</dbReference>
<evidence type="ECO:0000259" key="6">
    <source>
        <dbReference type="SMART" id="SM01332"/>
    </source>
</evidence>
<dbReference type="Pfam" id="PF00134">
    <property type="entry name" value="Cyclin_N"/>
    <property type="match status" value="1"/>
</dbReference>
<dbReference type="GO" id="GO:0016538">
    <property type="term" value="F:cyclin-dependent protein serine/threonine kinase regulator activity"/>
    <property type="evidence" value="ECO:0007669"/>
    <property type="project" value="InterPro"/>
</dbReference>
<evidence type="ECO:0000313" key="13">
    <source>
        <dbReference type="Proteomes" id="UP001642409"/>
    </source>
</evidence>
<dbReference type="SUPFAM" id="SSF47954">
    <property type="entry name" value="Cyclin-like"/>
    <property type="match status" value="2"/>
</dbReference>
<name>A0AA86QL84_9EUKA</name>
<gene>
    <name evidence="7" type="ORF">HINF_LOCUS33468</name>
    <name evidence="10" type="ORF">HINF_LOCUS41971</name>
    <name evidence="8" type="ORF">HINF_LOCUS44003</name>
    <name evidence="11" type="ORF">HINF_LOCUS49273</name>
    <name evidence="9" type="ORF">HINF_LOCUS54010</name>
    <name evidence="12" type="ORF">HINF_LOCUS63660</name>
</gene>
<evidence type="ECO:0000259" key="5">
    <source>
        <dbReference type="SMART" id="SM00385"/>
    </source>
</evidence>
<dbReference type="SMART" id="SM00385">
    <property type="entry name" value="CYCLIN"/>
    <property type="match status" value="2"/>
</dbReference>
<reference evidence="8" key="1">
    <citation type="submission" date="2023-06" db="EMBL/GenBank/DDBJ databases">
        <authorList>
            <person name="Kurt Z."/>
        </authorList>
    </citation>
    <scope>NUCLEOTIDE SEQUENCE</scope>
</reference>
<comment type="similarity">
    <text evidence="4">Belongs to the cyclin family.</text>
</comment>
<dbReference type="EMBL" id="CATOUU010001006">
    <property type="protein sequence ID" value="CAI9966365.1"/>
    <property type="molecule type" value="Genomic_DNA"/>
</dbReference>
<dbReference type="Pfam" id="PF02984">
    <property type="entry name" value="Cyclin_C"/>
    <property type="match status" value="1"/>
</dbReference>
<organism evidence="8">
    <name type="scientific">Hexamita inflata</name>
    <dbReference type="NCBI Taxonomy" id="28002"/>
    <lineage>
        <taxon>Eukaryota</taxon>
        <taxon>Metamonada</taxon>
        <taxon>Diplomonadida</taxon>
        <taxon>Hexamitidae</taxon>
        <taxon>Hexamitinae</taxon>
        <taxon>Hexamita</taxon>
    </lineage>
</organism>
<evidence type="ECO:0000313" key="10">
    <source>
        <dbReference type="EMBL" id="CAL6046951.1"/>
    </source>
</evidence>
<dbReference type="EMBL" id="CAXDID020000230">
    <property type="protein sequence ID" value="CAL6060533.1"/>
    <property type="molecule type" value="Genomic_DNA"/>
</dbReference>
<feature type="domain" description="Cyclin-like" evidence="5">
    <location>
        <begin position="224"/>
        <end position="306"/>
    </location>
</feature>
<dbReference type="InterPro" id="IPR039361">
    <property type="entry name" value="Cyclin"/>
</dbReference>
<dbReference type="InterPro" id="IPR046965">
    <property type="entry name" value="Cyclin_A/B-like"/>
</dbReference>
<feature type="domain" description="Cyclin C-terminal" evidence="6">
    <location>
        <begin position="220"/>
        <end position="339"/>
    </location>
</feature>
<dbReference type="GO" id="GO:0044772">
    <property type="term" value="P:mitotic cell cycle phase transition"/>
    <property type="evidence" value="ECO:0007669"/>
    <property type="project" value="InterPro"/>
</dbReference>
<evidence type="ECO:0000313" key="7">
    <source>
        <dbReference type="EMBL" id="CAI9945823.1"/>
    </source>
</evidence>
<dbReference type="EMBL" id="CAXDID020000401">
    <property type="protein sequence ID" value="CAL6087467.1"/>
    <property type="molecule type" value="Genomic_DNA"/>
</dbReference>
<dbReference type="InterPro" id="IPR006671">
    <property type="entry name" value="Cyclin_N"/>
</dbReference>
<accession>A0AA86QL84</accession>
<dbReference type="Gene3D" id="1.10.472.10">
    <property type="entry name" value="Cyclin-like"/>
    <property type="match status" value="2"/>
</dbReference>
<dbReference type="AlphaFoldDB" id="A0AA86QL84"/>
<evidence type="ECO:0000313" key="12">
    <source>
        <dbReference type="EMBL" id="CAL6087467.1"/>
    </source>
</evidence>
<dbReference type="EMBL" id="CATOUU010000873">
    <property type="protein sequence ID" value="CAI9956358.1"/>
    <property type="molecule type" value="Genomic_DNA"/>
</dbReference>
<dbReference type="EMBL" id="CAXDID020000170">
    <property type="protein sequence ID" value="CAL6046951.1"/>
    <property type="molecule type" value="Genomic_DNA"/>
</dbReference>
<keyword evidence="2 4" id="KW-0195">Cyclin</keyword>
<dbReference type="PIRSF" id="PIRSF001771">
    <property type="entry name" value="Cyclin_A_B_D_E"/>
    <property type="match status" value="1"/>
</dbReference>
<dbReference type="InterPro" id="IPR036915">
    <property type="entry name" value="Cyclin-like_sf"/>
</dbReference>
<keyword evidence="1" id="KW-0132">Cell division</keyword>